<keyword evidence="2" id="KW-1133">Transmembrane helix</keyword>
<feature type="domain" description="DUF3669" evidence="3">
    <location>
        <begin position="254"/>
        <end position="317"/>
    </location>
</feature>
<dbReference type="PANTHER" id="PTHR40780">
    <property type="entry name" value="DUF3669 DOMAIN-CONTAINING PROTEIN"/>
    <property type="match status" value="1"/>
</dbReference>
<keyword evidence="5" id="KW-1185">Reference proteome</keyword>
<keyword evidence="2" id="KW-0812">Transmembrane</keyword>
<organism evidence="4 5">
    <name type="scientific">Fusarium avenaceum</name>
    <dbReference type="NCBI Taxonomy" id="40199"/>
    <lineage>
        <taxon>Eukaryota</taxon>
        <taxon>Fungi</taxon>
        <taxon>Dikarya</taxon>
        <taxon>Ascomycota</taxon>
        <taxon>Pezizomycotina</taxon>
        <taxon>Sordariomycetes</taxon>
        <taxon>Hypocreomycetidae</taxon>
        <taxon>Hypocreales</taxon>
        <taxon>Nectriaceae</taxon>
        <taxon>Fusarium</taxon>
        <taxon>Fusarium tricinctum species complex</taxon>
    </lineage>
</organism>
<proteinExistence type="predicted"/>
<feature type="region of interest" description="Disordered" evidence="1">
    <location>
        <begin position="690"/>
        <end position="723"/>
    </location>
</feature>
<evidence type="ECO:0000313" key="5">
    <source>
        <dbReference type="Proteomes" id="UP000782241"/>
    </source>
</evidence>
<name>A0A9P7GTS9_9HYPO</name>
<evidence type="ECO:0000256" key="2">
    <source>
        <dbReference type="SAM" id="Phobius"/>
    </source>
</evidence>
<dbReference type="InterPro" id="IPR022137">
    <property type="entry name" value="Znf_prot_DUF3669"/>
</dbReference>
<evidence type="ECO:0000256" key="1">
    <source>
        <dbReference type="SAM" id="MobiDB-lite"/>
    </source>
</evidence>
<accession>A0A9P7GTS9</accession>
<dbReference type="PANTHER" id="PTHR40780:SF2">
    <property type="entry name" value="DUF3669 DOMAIN-CONTAINING PROTEIN"/>
    <property type="match status" value="1"/>
</dbReference>
<reference evidence="4" key="1">
    <citation type="submission" date="2021-04" db="EMBL/GenBank/DDBJ databases">
        <title>Draft genome of Fusarium avenaceum strain F156N33, isolated from an atmospheric sample in Virginia.</title>
        <authorList>
            <person name="Yang S."/>
            <person name="Vinatzer B.A."/>
            <person name="Coleman J."/>
        </authorList>
    </citation>
    <scope>NUCLEOTIDE SEQUENCE</scope>
    <source>
        <strain evidence="4">F156N33</strain>
    </source>
</reference>
<keyword evidence="2" id="KW-0472">Membrane</keyword>
<dbReference type="AlphaFoldDB" id="A0A9P7GTS9"/>
<protein>
    <recommendedName>
        <fullName evidence="3">DUF3669 domain-containing protein</fullName>
    </recommendedName>
</protein>
<evidence type="ECO:0000313" key="4">
    <source>
        <dbReference type="EMBL" id="KAG5655924.1"/>
    </source>
</evidence>
<feature type="transmembrane region" description="Helical" evidence="2">
    <location>
        <begin position="555"/>
        <end position="575"/>
    </location>
</feature>
<gene>
    <name evidence="4" type="ORF">KAF25_000844</name>
</gene>
<comment type="caution">
    <text evidence="4">The sequence shown here is derived from an EMBL/GenBank/DDBJ whole genome shotgun (WGS) entry which is preliminary data.</text>
</comment>
<feature type="region of interest" description="Disordered" evidence="1">
    <location>
        <begin position="768"/>
        <end position="789"/>
    </location>
</feature>
<dbReference type="EMBL" id="JAGPUO010000025">
    <property type="protein sequence ID" value="KAG5655924.1"/>
    <property type="molecule type" value="Genomic_DNA"/>
</dbReference>
<dbReference type="Pfam" id="PF12417">
    <property type="entry name" value="DUF3669"/>
    <property type="match status" value="1"/>
</dbReference>
<evidence type="ECO:0000259" key="3">
    <source>
        <dbReference type="Pfam" id="PF12417"/>
    </source>
</evidence>
<sequence>KLVTMASANICIPDLSTSYAIIGSSSRVDIGRTLSQSLYRFTHVNVRKYVGQTIQSPGYLEELDSDERNVTFALNNGTVAMKLAKDFFSLELWYGYSMSKHICDAFTLFNITGVNFPSFNIYTPRDDSKIWADIPHNYWFSTNAFLTERIPPIRVNELVTHDCLVHLYFGSLEGKTQHLGDGPLHSFELHLNHMIELKLDSPFYFAVVRDMATTLAALHWVAGTAANGVKFVLGGPRESQRRDTTTAGYDQVFVWAYNFDEAGCIPLNETGVAMAVDAYMNNEPYYPRPFQQDPTAKYVWLVFKEAYLSVSRTIFASSHELATFFSNNFNSPTMKLQRLIPALGLLSPVLAILVAENSPCGTLCGNVLDATTADDIVCQEDDYKSGAGIVYQQCVACELSSDYHTKKNETDLQWMLYNVRYAVSYCLFGVPGNDKIINTPCLTSKACGPFRQAVEHKNLSSNIESYEYCDDWPVHDTPDFNGCTDCLRAGDNHYLANFFTLLQAGCEQKPAPGVEISFEGGVFSQDIVNITEPSPVASLDPDWLDQGPISLGGKVGIAAGGLVLILFILGFCIVWRGKRRRRAFLRQLENRPRAKGGWPTPLNISNDMRETPLSQKPLRSWDESPISARSEHTFPRYISPYGSQFNSPVSATELQLAQWPVMHPNQQPQPPMPNHPSNTHLYPEMFPNMYKADPNPSGSQIGVALGGDDSTLNTPQSKGKDRDESYEMYPVEGQMHGAIGIYQPGPPQGPYSPQEYFNYENMQQQAQTYQGQGHGYDNIYEDDGRGRRM</sequence>
<dbReference type="Proteomes" id="UP000782241">
    <property type="component" value="Unassembled WGS sequence"/>
</dbReference>
<feature type="non-terminal residue" evidence="4">
    <location>
        <position position="1"/>
    </location>
</feature>